<sequence length="77" mass="9063">MWGHIGRYSCFTHIAFEEYDENTNLLVNWGSRRDFCNKIIGLGLSEFVYEDYEGERHSIYRLSDTPDRSVWPPVSGE</sequence>
<protein>
    <submittedName>
        <fullName evidence="1">Uncharacterized protein</fullName>
    </submittedName>
</protein>
<evidence type="ECO:0000313" key="1">
    <source>
        <dbReference type="EMBL" id="MBF5053667.1"/>
    </source>
</evidence>
<keyword evidence="2" id="KW-1185">Reference proteome</keyword>
<proteinExistence type="predicted"/>
<dbReference type="Proteomes" id="UP000644441">
    <property type="component" value="Unassembled WGS sequence"/>
</dbReference>
<evidence type="ECO:0000313" key="2">
    <source>
        <dbReference type="Proteomes" id="UP000644441"/>
    </source>
</evidence>
<dbReference type="EMBL" id="ARXR01000020">
    <property type="protein sequence ID" value="MBF5053667.1"/>
    <property type="molecule type" value="Genomic_DNA"/>
</dbReference>
<accession>A0ABS0AHR1</accession>
<comment type="caution">
    <text evidence="1">The sequence shown here is derived from an EMBL/GenBank/DDBJ whole genome shotgun (WGS) entry which is preliminary data.</text>
</comment>
<gene>
    <name evidence="1" type="ORF">ISO4_02269</name>
</gene>
<organism evidence="1 2">
    <name type="scientific">Alloalcanivorax venustensis ISO4</name>
    <dbReference type="NCBI Taxonomy" id="1177184"/>
    <lineage>
        <taxon>Bacteria</taxon>
        <taxon>Pseudomonadati</taxon>
        <taxon>Pseudomonadota</taxon>
        <taxon>Gammaproteobacteria</taxon>
        <taxon>Oceanospirillales</taxon>
        <taxon>Alcanivoracaceae</taxon>
        <taxon>Alloalcanivorax</taxon>
    </lineage>
</organism>
<reference evidence="1 2" key="1">
    <citation type="submission" date="2012-09" db="EMBL/GenBank/DDBJ databases">
        <title>Genome Sequence of alkane-degrading Bacterium Alcanivorax venustensis ISO4.</title>
        <authorList>
            <person name="Lai Q."/>
            <person name="Shao Z."/>
        </authorList>
    </citation>
    <scope>NUCLEOTIDE SEQUENCE [LARGE SCALE GENOMIC DNA]</scope>
    <source>
        <strain evidence="1 2">ISO4</strain>
    </source>
</reference>
<name>A0ABS0AHR1_9GAMM</name>